<dbReference type="EMBL" id="AWUE01014404">
    <property type="protein sequence ID" value="OMP03817.1"/>
    <property type="molecule type" value="Genomic_DNA"/>
</dbReference>
<protein>
    <submittedName>
        <fullName evidence="2">Uncharacterized protein</fullName>
    </submittedName>
</protein>
<dbReference type="AlphaFoldDB" id="A0A1R3K9P6"/>
<evidence type="ECO:0000313" key="3">
    <source>
        <dbReference type="Proteomes" id="UP000187203"/>
    </source>
</evidence>
<evidence type="ECO:0000256" key="1">
    <source>
        <dbReference type="SAM" id="MobiDB-lite"/>
    </source>
</evidence>
<gene>
    <name evidence="2" type="ORF">COLO4_10180</name>
</gene>
<proteinExistence type="predicted"/>
<sequence length="31" mass="3072">MTGAALATDASSESGKNPDSGDMGGYQELPN</sequence>
<reference evidence="3" key="1">
    <citation type="submission" date="2013-09" db="EMBL/GenBank/DDBJ databases">
        <title>Corchorus olitorius genome sequencing.</title>
        <authorList>
            <person name="Alam M."/>
            <person name="Haque M.S."/>
            <person name="Islam M.S."/>
            <person name="Emdad E.M."/>
            <person name="Islam M.M."/>
            <person name="Ahmed B."/>
            <person name="Halim A."/>
            <person name="Hossen Q.M.M."/>
            <person name="Hossain M.Z."/>
            <person name="Ahmed R."/>
            <person name="Khan M.M."/>
            <person name="Islam R."/>
            <person name="Rashid M.M."/>
            <person name="Khan S.A."/>
            <person name="Rahman M.S."/>
            <person name="Alam M."/>
            <person name="Yahiya A.S."/>
            <person name="Khan M.S."/>
            <person name="Azam M.S."/>
            <person name="Haque T."/>
            <person name="Lashkar M.Z.H."/>
            <person name="Akhand A.I."/>
            <person name="Morshed G."/>
            <person name="Roy S."/>
            <person name="Uddin K.S."/>
            <person name="Rabeya T."/>
            <person name="Hossain A.S."/>
            <person name="Chowdhury A."/>
            <person name="Snigdha A.R."/>
            <person name="Mortoza M.S."/>
            <person name="Matin S.A."/>
            <person name="Hoque S.M.E."/>
            <person name="Islam M.K."/>
            <person name="Roy D.K."/>
            <person name="Haider R."/>
            <person name="Moosa M.M."/>
            <person name="Elias S.M."/>
            <person name="Hasan A.M."/>
            <person name="Jahan S."/>
            <person name="Shafiuddin M."/>
            <person name="Mahmood N."/>
            <person name="Shommy N.S."/>
        </authorList>
    </citation>
    <scope>NUCLEOTIDE SEQUENCE [LARGE SCALE GENOMIC DNA]</scope>
    <source>
        <strain evidence="3">cv. O-4</strain>
    </source>
</reference>
<comment type="caution">
    <text evidence="2">The sequence shown here is derived from an EMBL/GenBank/DDBJ whole genome shotgun (WGS) entry which is preliminary data.</text>
</comment>
<name>A0A1R3K9P6_9ROSI</name>
<accession>A0A1R3K9P6</accession>
<evidence type="ECO:0000313" key="2">
    <source>
        <dbReference type="EMBL" id="OMP03817.1"/>
    </source>
</evidence>
<feature type="region of interest" description="Disordered" evidence="1">
    <location>
        <begin position="1"/>
        <end position="31"/>
    </location>
</feature>
<dbReference type="Proteomes" id="UP000187203">
    <property type="component" value="Unassembled WGS sequence"/>
</dbReference>
<organism evidence="2 3">
    <name type="scientific">Corchorus olitorius</name>
    <dbReference type="NCBI Taxonomy" id="93759"/>
    <lineage>
        <taxon>Eukaryota</taxon>
        <taxon>Viridiplantae</taxon>
        <taxon>Streptophyta</taxon>
        <taxon>Embryophyta</taxon>
        <taxon>Tracheophyta</taxon>
        <taxon>Spermatophyta</taxon>
        <taxon>Magnoliopsida</taxon>
        <taxon>eudicotyledons</taxon>
        <taxon>Gunneridae</taxon>
        <taxon>Pentapetalae</taxon>
        <taxon>rosids</taxon>
        <taxon>malvids</taxon>
        <taxon>Malvales</taxon>
        <taxon>Malvaceae</taxon>
        <taxon>Grewioideae</taxon>
        <taxon>Apeibeae</taxon>
        <taxon>Corchorus</taxon>
    </lineage>
</organism>
<keyword evidence="3" id="KW-1185">Reference proteome</keyword>